<evidence type="ECO:0000313" key="1">
    <source>
        <dbReference type="EMBL" id="ERM83537.1"/>
    </source>
</evidence>
<sequence>MVQLKMDSKEQIMVVEEAAVPKTPVIQLLPMVEMAQMDM</sequence>
<organism evidence="1 2">
    <name type="scientific">Rhodonellum psychrophilum GCM71 = DSM 17998</name>
    <dbReference type="NCBI Taxonomy" id="1123057"/>
    <lineage>
        <taxon>Bacteria</taxon>
        <taxon>Pseudomonadati</taxon>
        <taxon>Bacteroidota</taxon>
        <taxon>Cytophagia</taxon>
        <taxon>Cytophagales</taxon>
        <taxon>Cytophagaceae</taxon>
        <taxon>Rhodonellum</taxon>
    </lineage>
</organism>
<keyword evidence="2" id="KW-1185">Reference proteome</keyword>
<comment type="caution">
    <text evidence="1">The sequence shown here is derived from an EMBL/GenBank/DDBJ whole genome shotgun (WGS) entry which is preliminary data.</text>
</comment>
<name>U5C5Q3_9BACT</name>
<dbReference type="EMBL" id="AWXR01000012">
    <property type="protein sequence ID" value="ERM83537.1"/>
    <property type="molecule type" value="Genomic_DNA"/>
</dbReference>
<reference evidence="1 2" key="1">
    <citation type="journal article" date="2013" name="Genome Announc.">
        <title>Draft Genome Sequence of the Psychrophilic and Alkaliphilic Rhodonellum psychrophilum Strain GCM71T.</title>
        <authorList>
            <person name="Hauptmann A.L."/>
            <person name="Glaring M.A."/>
            <person name="Hallin P.F."/>
            <person name="Prieme A."/>
            <person name="Stougaard P."/>
        </authorList>
    </citation>
    <scope>NUCLEOTIDE SEQUENCE [LARGE SCALE GENOMIC DNA]</scope>
    <source>
        <strain evidence="1 2">GCM71</strain>
    </source>
</reference>
<gene>
    <name evidence="1" type="ORF">P872_00235</name>
</gene>
<dbReference type="Proteomes" id="UP000016843">
    <property type="component" value="Unassembled WGS sequence"/>
</dbReference>
<accession>U5C5Q3</accession>
<proteinExistence type="predicted"/>
<dbReference type="AlphaFoldDB" id="U5C5Q3"/>
<protein>
    <submittedName>
        <fullName evidence="1">Uncharacterized protein</fullName>
    </submittedName>
</protein>
<evidence type="ECO:0000313" key="2">
    <source>
        <dbReference type="Proteomes" id="UP000016843"/>
    </source>
</evidence>